<evidence type="ECO:0000256" key="2">
    <source>
        <dbReference type="SAM" id="Phobius"/>
    </source>
</evidence>
<dbReference type="Proteomes" id="UP001223743">
    <property type="component" value="Unassembled WGS sequence"/>
</dbReference>
<name>A0ABU0M3X5_9HYPH</name>
<feature type="region of interest" description="Disordered" evidence="1">
    <location>
        <begin position="1"/>
        <end position="44"/>
    </location>
</feature>
<keyword evidence="2" id="KW-0472">Membrane</keyword>
<organism evidence="3 4">
    <name type="scientific">Kaistia geumhonensis</name>
    <dbReference type="NCBI Taxonomy" id="410839"/>
    <lineage>
        <taxon>Bacteria</taxon>
        <taxon>Pseudomonadati</taxon>
        <taxon>Pseudomonadota</taxon>
        <taxon>Alphaproteobacteria</taxon>
        <taxon>Hyphomicrobiales</taxon>
        <taxon>Kaistiaceae</taxon>
        <taxon>Kaistia</taxon>
    </lineage>
</organism>
<dbReference type="EMBL" id="JAUSWJ010000001">
    <property type="protein sequence ID" value="MDQ0515641.1"/>
    <property type="molecule type" value="Genomic_DNA"/>
</dbReference>
<proteinExistence type="predicted"/>
<keyword evidence="2" id="KW-1133">Transmembrane helix</keyword>
<evidence type="ECO:0000256" key="1">
    <source>
        <dbReference type="SAM" id="MobiDB-lite"/>
    </source>
</evidence>
<reference evidence="3 4" key="1">
    <citation type="submission" date="2023-07" db="EMBL/GenBank/DDBJ databases">
        <title>Genomic Encyclopedia of Type Strains, Phase IV (KMG-IV): sequencing the most valuable type-strain genomes for metagenomic binning, comparative biology and taxonomic classification.</title>
        <authorList>
            <person name="Goeker M."/>
        </authorList>
    </citation>
    <scope>NUCLEOTIDE SEQUENCE [LARGE SCALE GENOMIC DNA]</scope>
    <source>
        <strain evidence="3 4">B1-1</strain>
    </source>
</reference>
<evidence type="ECO:0000313" key="4">
    <source>
        <dbReference type="Proteomes" id="UP001223743"/>
    </source>
</evidence>
<accession>A0ABU0M3X5</accession>
<dbReference type="RefSeq" id="WP_266280747.1">
    <property type="nucleotide sequence ID" value="NZ_JAPKNF010000001.1"/>
</dbReference>
<gene>
    <name evidence="3" type="ORF">QO015_001254</name>
</gene>
<sequence>MTDIDDIHHPRDRRDPFGFDDASDARRDMSEELHPRPTGLRDAVDRWGPDPALWPDPALAQRARAALLSDRTFRAYRDDAVVLDQRLEVAAAALDTRIEAGPLARIRAGVLAQITPQPVRWARRLAAAAAVVLVAGALGGASSVFLAPGDDDMRVASIVQLDPLLFGPSELGF</sequence>
<feature type="transmembrane region" description="Helical" evidence="2">
    <location>
        <begin position="125"/>
        <end position="147"/>
    </location>
</feature>
<keyword evidence="4" id="KW-1185">Reference proteome</keyword>
<keyword evidence="2" id="KW-0812">Transmembrane</keyword>
<protein>
    <submittedName>
        <fullName evidence="3">Uncharacterized protein</fullName>
    </submittedName>
</protein>
<feature type="compositionally biased region" description="Basic and acidic residues" evidence="1">
    <location>
        <begin position="1"/>
        <end position="35"/>
    </location>
</feature>
<evidence type="ECO:0000313" key="3">
    <source>
        <dbReference type="EMBL" id="MDQ0515641.1"/>
    </source>
</evidence>
<comment type="caution">
    <text evidence="3">The sequence shown here is derived from an EMBL/GenBank/DDBJ whole genome shotgun (WGS) entry which is preliminary data.</text>
</comment>